<evidence type="ECO:0000256" key="4">
    <source>
        <dbReference type="ARBA" id="ARBA00023157"/>
    </source>
</evidence>
<dbReference type="InterPro" id="IPR036249">
    <property type="entry name" value="Thioredoxin-like_sf"/>
</dbReference>
<name>A0A0X3AN72_9FLAO</name>
<organism evidence="8 9">
    <name type="scientific">Apibacter mensalis</name>
    <dbReference type="NCBI Taxonomy" id="1586267"/>
    <lineage>
        <taxon>Bacteria</taxon>
        <taxon>Pseudomonadati</taxon>
        <taxon>Bacteroidota</taxon>
        <taxon>Flavobacteriia</taxon>
        <taxon>Flavobacteriales</taxon>
        <taxon>Weeksellaceae</taxon>
        <taxon>Apibacter</taxon>
    </lineage>
</organism>
<dbReference type="InterPro" id="IPR002065">
    <property type="entry name" value="TPX"/>
</dbReference>
<dbReference type="InterPro" id="IPR013766">
    <property type="entry name" value="Thioredoxin_domain"/>
</dbReference>
<keyword evidence="9" id="KW-1185">Reference proteome</keyword>
<keyword evidence="1 6" id="KW-0575">Peroxidase</keyword>
<keyword evidence="4 6" id="KW-1015">Disulfide bond</keyword>
<comment type="subunit">
    <text evidence="6">Homodimer.</text>
</comment>
<evidence type="ECO:0000313" key="9">
    <source>
        <dbReference type="Proteomes" id="UP000182761"/>
    </source>
</evidence>
<feature type="active site" description="Cysteine sulfenic acid (-SOH) intermediate" evidence="6">
    <location>
        <position position="60"/>
    </location>
</feature>
<dbReference type="NCBIfam" id="NF001808">
    <property type="entry name" value="PRK00522.1"/>
    <property type="match status" value="1"/>
</dbReference>
<evidence type="ECO:0000256" key="3">
    <source>
        <dbReference type="ARBA" id="ARBA00023002"/>
    </source>
</evidence>
<keyword evidence="2 6" id="KW-0049">Antioxidant</keyword>
<dbReference type="InterPro" id="IPR050455">
    <property type="entry name" value="Tpx_Peroxidase_subfamily"/>
</dbReference>
<dbReference type="Proteomes" id="UP000182761">
    <property type="component" value="Unassembled WGS sequence"/>
</dbReference>
<evidence type="ECO:0000256" key="2">
    <source>
        <dbReference type="ARBA" id="ARBA00022862"/>
    </source>
</evidence>
<evidence type="ECO:0000259" key="7">
    <source>
        <dbReference type="PROSITE" id="PS51352"/>
    </source>
</evidence>
<dbReference type="OrthoDB" id="9781543at2"/>
<dbReference type="Gene3D" id="3.40.30.10">
    <property type="entry name" value="Glutaredoxin"/>
    <property type="match status" value="1"/>
</dbReference>
<evidence type="ECO:0000313" key="8">
    <source>
        <dbReference type="EMBL" id="CVK15831.1"/>
    </source>
</evidence>
<comment type="function">
    <text evidence="6">Thiol-specific peroxidase that catalyzes the reduction of hydrogen peroxide and organic hydroperoxides to water and alcohols, respectively. Plays a role in cell protection against oxidative stress by detoxifying peroxides.</text>
</comment>
<dbReference type="HAMAP" id="MF_00269">
    <property type="entry name" value="Tpx"/>
    <property type="match status" value="1"/>
</dbReference>
<dbReference type="CDD" id="cd03014">
    <property type="entry name" value="PRX_Atyp2cys"/>
    <property type="match status" value="1"/>
</dbReference>
<dbReference type="InterPro" id="IPR013740">
    <property type="entry name" value="Redoxin"/>
</dbReference>
<dbReference type="EMBL" id="FCOR01000003">
    <property type="protein sequence ID" value="CVK15831.1"/>
    <property type="molecule type" value="Genomic_DNA"/>
</dbReference>
<evidence type="ECO:0000256" key="5">
    <source>
        <dbReference type="ARBA" id="ARBA00023284"/>
    </source>
</evidence>
<dbReference type="EC" id="1.11.1.24" evidence="6"/>
<proteinExistence type="inferred from homology"/>
<dbReference type="SUPFAM" id="SSF52833">
    <property type="entry name" value="Thioredoxin-like"/>
    <property type="match status" value="1"/>
</dbReference>
<accession>A0A0X3AN72</accession>
<dbReference type="STRING" id="1586267.GCA_001418685_00665"/>
<feature type="disulfide bond" description="Redox-active" evidence="6">
    <location>
        <begin position="60"/>
        <end position="94"/>
    </location>
</feature>
<sequence length="166" mass="18342">MATITLKGNEVHTLGALPEVGNKAPDFILVDTDLSEKKLSDYKGKVVILNIFPSLDTETCAMSVREFNEKVSDMENTVVLCISKDLPFAQKRFCAAEGLDNVIPLSAFRSNFGKEYNLEFSDGPLKGLFSRSVIVLNVSGEIIYKEQVAETTNEPNYEKVMAAILK</sequence>
<dbReference type="PROSITE" id="PS01265">
    <property type="entry name" value="TPX"/>
    <property type="match status" value="1"/>
</dbReference>
<comment type="similarity">
    <text evidence="6">Belongs to the peroxiredoxin family. Tpx subfamily.</text>
</comment>
<reference evidence="8 9" key="1">
    <citation type="submission" date="2016-01" db="EMBL/GenBank/DDBJ databases">
        <authorList>
            <person name="McClelland M."/>
            <person name="Jain A."/>
            <person name="Saraogi P."/>
            <person name="Mendelson R."/>
            <person name="Westerman R."/>
            <person name="SanMiguel P."/>
            <person name="Csonka L."/>
        </authorList>
    </citation>
    <scope>NUCLEOTIDE SEQUENCE [LARGE SCALE GENOMIC DNA]</scope>
    <source>
        <strain evidence="8 9">R-53146</strain>
    </source>
</reference>
<dbReference type="PANTHER" id="PTHR43110">
    <property type="entry name" value="THIOL PEROXIDASE"/>
    <property type="match status" value="1"/>
</dbReference>
<evidence type="ECO:0000256" key="6">
    <source>
        <dbReference type="HAMAP-Rule" id="MF_00269"/>
    </source>
</evidence>
<comment type="miscellaneous">
    <text evidence="6">The active site is a conserved redox-active cysteine residue, the peroxidatic cysteine (C(P)), which makes the nucleophilic attack on the peroxide substrate. The peroxide oxidizes the C(P)-SH to cysteine sulfenic acid (C(P)-SOH), which then reacts with another cysteine residue, the resolving cysteine (C(R)), to form a disulfide bridge. The disulfide is subsequently reduced by an appropriate electron donor to complete the catalytic cycle. In this atypical 2-Cys peroxiredoxin, C(R) is present in the same subunit to form an intramolecular disulfide. The disulfide is subsequently reduced by thioredoxin.</text>
</comment>
<feature type="domain" description="Thioredoxin" evidence="7">
    <location>
        <begin position="18"/>
        <end position="166"/>
    </location>
</feature>
<dbReference type="InterPro" id="IPR018219">
    <property type="entry name" value="Tpx_CS"/>
</dbReference>
<evidence type="ECO:0000256" key="1">
    <source>
        <dbReference type="ARBA" id="ARBA00022559"/>
    </source>
</evidence>
<dbReference type="AlphaFoldDB" id="A0A0X3AN72"/>
<dbReference type="Pfam" id="PF08534">
    <property type="entry name" value="Redoxin"/>
    <property type="match status" value="1"/>
</dbReference>
<keyword evidence="5 6" id="KW-0676">Redox-active center</keyword>
<gene>
    <name evidence="6" type="primary">tpx</name>
    <name evidence="8" type="ORF">Ga0061079_103142</name>
</gene>
<dbReference type="PANTHER" id="PTHR43110:SF1">
    <property type="entry name" value="THIOL PEROXIDASE"/>
    <property type="match status" value="1"/>
</dbReference>
<dbReference type="GO" id="GO:0008379">
    <property type="term" value="F:thioredoxin peroxidase activity"/>
    <property type="evidence" value="ECO:0007669"/>
    <property type="project" value="UniProtKB-UniRule"/>
</dbReference>
<keyword evidence="3 6" id="KW-0560">Oxidoreductase</keyword>
<dbReference type="RefSeq" id="WP_055425051.1">
    <property type="nucleotide sequence ID" value="NZ_FCOR01000003.1"/>
</dbReference>
<protein>
    <recommendedName>
        <fullName evidence="6">Thiol peroxidase</fullName>
        <shortName evidence="6">Tpx</shortName>
        <ecNumber evidence="6">1.11.1.24</ecNumber>
    </recommendedName>
    <alternativeName>
        <fullName evidence="6">Peroxiredoxin tpx</fullName>
        <shortName evidence="6">Prx</shortName>
    </alternativeName>
    <alternativeName>
        <fullName evidence="6">Thioredoxin peroxidase</fullName>
    </alternativeName>
    <alternativeName>
        <fullName evidence="6">Thioredoxin-dependent peroxiredoxin</fullName>
    </alternativeName>
</protein>
<comment type="catalytic activity">
    <reaction evidence="6">
        <text>a hydroperoxide + [thioredoxin]-dithiol = an alcohol + [thioredoxin]-disulfide + H2O</text>
        <dbReference type="Rhea" id="RHEA:62620"/>
        <dbReference type="Rhea" id="RHEA-COMP:10698"/>
        <dbReference type="Rhea" id="RHEA-COMP:10700"/>
        <dbReference type="ChEBI" id="CHEBI:15377"/>
        <dbReference type="ChEBI" id="CHEBI:29950"/>
        <dbReference type="ChEBI" id="CHEBI:30879"/>
        <dbReference type="ChEBI" id="CHEBI:35924"/>
        <dbReference type="ChEBI" id="CHEBI:50058"/>
        <dbReference type="EC" id="1.11.1.24"/>
    </reaction>
</comment>
<dbReference type="PROSITE" id="PS51352">
    <property type="entry name" value="THIOREDOXIN_2"/>
    <property type="match status" value="1"/>
</dbReference>